<feature type="coiled-coil region" evidence="1">
    <location>
        <begin position="675"/>
        <end position="709"/>
    </location>
</feature>
<proteinExistence type="predicted"/>
<keyword evidence="5" id="KW-1185">Reference proteome</keyword>
<accession>A0A6B9ZAT8</accession>
<dbReference type="Proteomes" id="UP000476411">
    <property type="component" value="Chromosome"/>
</dbReference>
<evidence type="ECO:0000256" key="2">
    <source>
        <dbReference type="SAM" id="SignalP"/>
    </source>
</evidence>
<dbReference type="InterPro" id="IPR030392">
    <property type="entry name" value="S74_ICA"/>
</dbReference>
<organism evidence="4 5">
    <name type="scientific">Chitinophaga agri</name>
    <dbReference type="NCBI Taxonomy" id="2703787"/>
    <lineage>
        <taxon>Bacteria</taxon>
        <taxon>Pseudomonadati</taxon>
        <taxon>Bacteroidota</taxon>
        <taxon>Chitinophagia</taxon>
        <taxon>Chitinophagales</taxon>
        <taxon>Chitinophagaceae</taxon>
        <taxon>Chitinophaga</taxon>
    </lineage>
</organism>
<dbReference type="EMBL" id="CP048113">
    <property type="protein sequence ID" value="QHS58601.1"/>
    <property type="molecule type" value="Genomic_DNA"/>
</dbReference>
<feature type="chain" id="PRO_5025541717" evidence="2">
    <location>
        <begin position="24"/>
        <end position="710"/>
    </location>
</feature>
<dbReference type="AlphaFoldDB" id="A0A6B9ZAT8"/>
<dbReference type="PROSITE" id="PS51688">
    <property type="entry name" value="ICA"/>
    <property type="match status" value="1"/>
</dbReference>
<reference evidence="4 5" key="1">
    <citation type="submission" date="2020-01" db="EMBL/GenBank/DDBJ databases">
        <title>Complete genome sequence of Chitinophaga sp. H33E-04 isolated from quinoa roots.</title>
        <authorList>
            <person name="Weon H.-Y."/>
            <person name="Lee S.A."/>
        </authorList>
    </citation>
    <scope>NUCLEOTIDE SEQUENCE [LARGE SCALE GENOMIC DNA]</scope>
    <source>
        <strain evidence="4 5">H33E-04</strain>
    </source>
</reference>
<keyword evidence="1" id="KW-0175">Coiled coil</keyword>
<evidence type="ECO:0000256" key="1">
    <source>
        <dbReference type="SAM" id="Coils"/>
    </source>
</evidence>
<dbReference type="RefSeq" id="WP_162330304.1">
    <property type="nucleotide sequence ID" value="NZ_CP048113.1"/>
</dbReference>
<feature type="domain" description="Peptidase S74" evidence="3">
    <location>
        <begin position="611"/>
        <end position="703"/>
    </location>
</feature>
<dbReference type="KEGG" id="chih:GWR21_03010"/>
<gene>
    <name evidence="4" type="ORF">GWR21_03010</name>
</gene>
<name>A0A6B9ZAT8_9BACT</name>
<evidence type="ECO:0000259" key="3">
    <source>
        <dbReference type="PROSITE" id="PS51688"/>
    </source>
</evidence>
<evidence type="ECO:0000313" key="4">
    <source>
        <dbReference type="EMBL" id="QHS58601.1"/>
    </source>
</evidence>
<keyword evidence="2" id="KW-0732">Signal</keyword>
<protein>
    <submittedName>
        <fullName evidence="4">Tail fiber domain-containing protein</fullName>
    </submittedName>
</protein>
<feature type="signal peptide" evidence="2">
    <location>
        <begin position="1"/>
        <end position="23"/>
    </location>
</feature>
<evidence type="ECO:0000313" key="5">
    <source>
        <dbReference type="Proteomes" id="UP000476411"/>
    </source>
</evidence>
<dbReference type="Pfam" id="PF13884">
    <property type="entry name" value="Peptidase_S74"/>
    <property type="match status" value="1"/>
</dbReference>
<sequence length="710" mass="78000">MNRRMKQLLLLLSIPFATSQVMAQKNVYQIRADSVRIYSGCDTAELIIENRTKDTLGFLFNKGKGRTEFRKLQLQTVGNNAIAITGQDTLQLGAIIKTTVDTLYTSGTNLYYRKTDGTVVTVPLNLDGRYDLLSTNMVYVPNNSSVPFASWPSNKVVGYFAYTGSDMPALSDQAFKNVGQKNYYDGLMFKYGKTGFDMAVNWDSETQGPNGAFLRIKDDTDSSEGWSAWRELLFKDYADKKYAPRAATGWTTTSGPGWYRIAINGNATTGATNGNRAYGHFIITDGTASFHQTVEFIVTVLYNRAPTIQVISNGVFGTQPFAAIRVVKGGTYEGTAIDILTYRPETLSVKASMTDNEQTGGWGMVNWQKITSATDYNEGVPTGMTQMSYVLNPDVIEGTADQNGQYWMFSRNTGMTTNNGYRTRGPLSLVGDYKVNSTNKKVIWTVGDDNIGTDNYYGIGYDFGNQVTPNNSDHQIVFAKNGLITHRFNLGGGVLLNGNVKTNGAMTALGFLTTGSVGMMGDFSITGLARKIIWTKGDKFVSDTNYYGIGYDIGNQVIPSISDEQIVIASNGVVAHRFNMKGGVLLGGDVRTTGNITAAGNMTSTGFYQSSLRSLKKDITLFNGDALKLIKDLKIVEFSYKEDKESNRHVGIIADDSDWHFSTQKHDKFDSNSAISITMKAVQELTEKLEALNKRLDELESAVNKASGNK</sequence>